<comment type="caution">
    <text evidence="1">The sequence shown here is derived from an EMBL/GenBank/DDBJ whole genome shotgun (WGS) entry which is preliminary data.</text>
</comment>
<evidence type="ECO:0000313" key="1">
    <source>
        <dbReference type="EMBL" id="GCB67381.1"/>
    </source>
</evidence>
<dbReference type="OrthoDB" id="9340761at2759"/>
<dbReference type="Proteomes" id="UP000288216">
    <property type="component" value="Unassembled WGS sequence"/>
</dbReference>
<proteinExistence type="predicted"/>
<gene>
    <name evidence="1" type="ORF">scyTo_0008045</name>
</gene>
<keyword evidence="2" id="KW-1185">Reference proteome</keyword>
<dbReference type="AlphaFoldDB" id="A0A401P2N5"/>
<evidence type="ECO:0000313" key="2">
    <source>
        <dbReference type="Proteomes" id="UP000288216"/>
    </source>
</evidence>
<protein>
    <submittedName>
        <fullName evidence="1">Uncharacterized protein</fullName>
    </submittedName>
</protein>
<accession>A0A401P2N5</accession>
<sequence>MDATYEYRRELLEVLRDLSKIDQLYETGEVHKNCLGTREVLSEEDEIQPSGRVFKKNSSDETAKEEDKLIVAEKSVMSLDFCTFGLK</sequence>
<reference evidence="1 2" key="1">
    <citation type="journal article" date="2018" name="Nat. Ecol. Evol.">
        <title>Shark genomes provide insights into elasmobranch evolution and the origin of vertebrates.</title>
        <authorList>
            <person name="Hara Y"/>
            <person name="Yamaguchi K"/>
            <person name="Onimaru K"/>
            <person name="Kadota M"/>
            <person name="Koyanagi M"/>
            <person name="Keeley SD"/>
            <person name="Tatsumi K"/>
            <person name="Tanaka K"/>
            <person name="Motone F"/>
            <person name="Kageyama Y"/>
            <person name="Nozu R"/>
            <person name="Adachi N"/>
            <person name="Nishimura O"/>
            <person name="Nakagawa R"/>
            <person name="Tanegashima C"/>
            <person name="Kiyatake I"/>
            <person name="Matsumoto R"/>
            <person name="Murakumo K"/>
            <person name="Nishida K"/>
            <person name="Terakita A"/>
            <person name="Kuratani S"/>
            <person name="Sato K"/>
            <person name="Hyodo S Kuraku.S."/>
        </authorList>
    </citation>
    <scope>NUCLEOTIDE SEQUENCE [LARGE SCALE GENOMIC DNA]</scope>
</reference>
<organism evidence="1 2">
    <name type="scientific">Scyliorhinus torazame</name>
    <name type="common">Cloudy catshark</name>
    <name type="synonym">Catulus torazame</name>
    <dbReference type="NCBI Taxonomy" id="75743"/>
    <lineage>
        <taxon>Eukaryota</taxon>
        <taxon>Metazoa</taxon>
        <taxon>Chordata</taxon>
        <taxon>Craniata</taxon>
        <taxon>Vertebrata</taxon>
        <taxon>Chondrichthyes</taxon>
        <taxon>Elasmobranchii</taxon>
        <taxon>Galeomorphii</taxon>
        <taxon>Galeoidea</taxon>
        <taxon>Carcharhiniformes</taxon>
        <taxon>Scyliorhinidae</taxon>
        <taxon>Scyliorhinus</taxon>
    </lineage>
</organism>
<dbReference type="EMBL" id="BFAA01003015">
    <property type="protein sequence ID" value="GCB67381.1"/>
    <property type="molecule type" value="Genomic_DNA"/>
</dbReference>
<name>A0A401P2N5_SCYTO</name>